<evidence type="ECO:0000256" key="3">
    <source>
        <dbReference type="ARBA" id="ARBA00010541"/>
    </source>
</evidence>
<dbReference type="FunFam" id="2.40.10.10:FF:000001">
    <property type="entry name" value="Periplasmic serine protease DegS"/>
    <property type="match status" value="1"/>
</dbReference>
<dbReference type="InterPro" id="IPR001915">
    <property type="entry name" value="Peptidase_M48"/>
</dbReference>
<keyword evidence="5 12" id="KW-0645">Protease</keyword>
<accession>A0A4V6J328</accession>
<name>A0A4V6J328_RAOTE</name>
<dbReference type="PANTHER" id="PTHR43343:SF3">
    <property type="entry name" value="PROTEASE DO-LIKE 8, CHLOROPLASTIC"/>
    <property type="match status" value="1"/>
</dbReference>
<feature type="domain" description="PDZ" evidence="11">
    <location>
        <begin position="494"/>
        <end position="593"/>
    </location>
</feature>
<dbReference type="SMART" id="SM00228">
    <property type="entry name" value="PDZ"/>
    <property type="match status" value="1"/>
</dbReference>
<proteinExistence type="inferred from homology"/>
<dbReference type="Proteomes" id="UP000339249">
    <property type="component" value="Unassembled WGS sequence"/>
</dbReference>
<dbReference type="Pfam" id="PF13180">
    <property type="entry name" value="PDZ_2"/>
    <property type="match status" value="1"/>
</dbReference>
<dbReference type="GO" id="GO:0046872">
    <property type="term" value="F:metal ion binding"/>
    <property type="evidence" value="ECO:0007669"/>
    <property type="project" value="UniProtKB-KW"/>
</dbReference>
<keyword evidence="8" id="KW-0720">Serine protease</keyword>
<evidence type="ECO:0000256" key="1">
    <source>
        <dbReference type="ARBA" id="ARBA00001772"/>
    </source>
</evidence>
<evidence type="ECO:0000256" key="2">
    <source>
        <dbReference type="ARBA" id="ARBA00001947"/>
    </source>
</evidence>
<gene>
    <name evidence="12" type="primary">hhoB</name>
    <name evidence="12" type="ORF">NCTC9185_07929</name>
</gene>
<dbReference type="Gene3D" id="2.30.42.10">
    <property type="match status" value="1"/>
</dbReference>
<evidence type="ECO:0000256" key="7">
    <source>
        <dbReference type="ARBA" id="ARBA00022801"/>
    </source>
</evidence>
<evidence type="ECO:0000313" key="13">
    <source>
        <dbReference type="Proteomes" id="UP000339249"/>
    </source>
</evidence>
<dbReference type="InterPro" id="IPR001478">
    <property type="entry name" value="PDZ"/>
</dbReference>
<evidence type="ECO:0000259" key="11">
    <source>
        <dbReference type="PROSITE" id="PS50106"/>
    </source>
</evidence>
<dbReference type="PROSITE" id="PS50106">
    <property type="entry name" value="PDZ"/>
    <property type="match status" value="1"/>
</dbReference>
<organism evidence="12 13">
    <name type="scientific">Raoultella terrigena</name>
    <name type="common">Klebsiella terrigena</name>
    <dbReference type="NCBI Taxonomy" id="577"/>
    <lineage>
        <taxon>Bacteria</taxon>
        <taxon>Pseudomonadati</taxon>
        <taxon>Pseudomonadota</taxon>
        <taxon>Gammaproteobacteria</taxon>
        <taxon>Enterobacterales</taxon>
        <taxon>Enterobacteriaceae</taxon>
        <taxon>Klebsiella/Raoultella group</taxon>
        <taxon>Raoultella</taxon>
    </lineage>
</organism>
<dbReference type="SUPFAM" id="SSF50156">
    <property type="entry name" value="PDZ domain-like"/>
    <property type="match status" value="1"/>
</dbReference>
<dbReference type="Pfam" id="PF01435">
    <property type="entry name" value="Peptidase_M48"/>
    <property type="match status" value="1"/>
</dbReference>
<evidence type="ECO:0000256" key="5">
    <source>
        <dbReference type="ARBA" id="ARBA00022670"/>
    </source>
</evidence>
<dbReference type="InterPro" id="IPR001940">
    <property type="entry name" value="Peptidase_S1C"/>
</dbReference>
<dbReference type="GO" id="GO:0004252">
    <property type="term" value="F:serine-type endopeptidase activity"/>
    <property type="evidence" value="ECO:0007669"/>
    <property type="project" value="InterPro"/>
</dbReference>
<comment type="cofactor">
    <cofactor evidence="2">
        <name>Zn(2+)</name>
        <dbReference type="ChEBI" id="CHEBI:29105"/>
    </cofactor>
</comment>
<keyword evidence="7" id="KW-0378">Hydrolase</keyword>
<dbReference type="InterPro" id="IPR009003">
    <property type="entry name" value="Peptidase_S1_PA"/>
</dbReference>
<dbReference type="Pfam" id="PF13365">
    <property type="entry name" value="Trypsin_2"/>
    <property type="match status" value="1"/>
</dbReference>
<comment type="catalytic activity">
    <reaction evidence="1">
        <text>Acts on substrates that are at least partially unfolded. The cleavage site P1 residue is normally between a pair of hydrophobic residues, such as Val-|-Val.</text>
        <dbReference type="EC" id="3.4.21.107"/>
    </reaction>
</comment>
<dbReference type="InterPro" id="IPR051201">
    <property type="entry name" value="Chloro_Bact_Ser_Proteases"/>
</dbReference>
<dbReference type="Gene3D" id="2.40.10.10">
    <property type="entry name" value="Trypsin-like serine proteases"/>
    <property type="match status" value="2"/>
</dbReference>
<evidence type="ECO:0000256" key="8">
    <source>
        <dbReference type="ARBA" id="ARBA00022825"/>
    </source>
</evidence>
<keyword evidence="10" id="KW-0482">Metalloprotease</keyword>
<dbReference type="GO" id="GO:0006508">
    <property type="term" value="P:proteolysis"/>
    <property type="evidence" value="ECO:0007669"/>
    <property type="project" value="UniProtKB-KW"/>
</dbReference>
<dbReference type="GO" id="GO:0004222">
    <property type="term" value="F:metalloendopeptidase activity"/>
    <property type="evidence" value="ECO:0007669"/>
    <property type="project" value="InterPro"/>
</dbReference>
<evidence type="ECO:0000256" key="10">
    <source>
        <dbReference type="ARBA" id="ARBA00023049"/>
    </source>
</evidence>
<dbReference type="PANTHER" id="PTHR43343">
    <property type="entry name" value="PEPTIDASE S12"/>
    <property type="match status" value="1"/>
</dbReference>
<reference evidence="12 13" key="1">
    <citation type="submission" date="2019-04" db="EMBL/GenBank/DDBJ databases">
        <authorList>
            <consortium name="Pathogen Informatics"/>
        </authorList>
    </citation>
    <scope>NUCLEOTIDE SEQUENCE [LARGE SCALE GENOMIC DNA]</scope>
    <source>
        <strain evidence="12 13">NCTC9185</strain>
    </source>
</reference>
<dbReference type="Gene3D" id="3.30.2010.10">
    <property type="entry name" value="Metalloproteases ('zincins'), catalytic domain"/>
    <property type="match status" value="1"/>
</dbReference>
<keyword evidence="9" id="KW-0862">Zinc</keyword>
<protein>
    <recommendedName>
        <fullName evidence="4">peptidase Do</fullName>
        <ecNumber evidence="4">3.4.21.107</ecNumber>
    </recommendedName>
</protein>
<evidence type="ECO:0000256" key="9">
    <source>
        <dbReference type="ARBA" id="ARBA00022833"/>
    </source>
</evidence>
<dbReference type="InterPro" id="IPR043504">
    <property type="entry name" value="Peptidase_S1_PA_chymotrypsin"/>
</dbReference>
<dbReference type="EC" id="3.4.21.107" evidence="4"/>
<dbReference type="InterPro" id="IPR036034">
    <property type="entry name" value="PDZ_sf"/>
</dbReference>
<sequence length="606" mass="62934">MCPVAVVNAFATGSKQEASIALTDGLLRSPSPRELAGVLAHEVAHIANEDLRVMGLADSVSRLTCLLALMGQIAILLSLPALLVGAAEVYWPGLLLLAASPQLALLAQLGLSRVREFDADRLAAELTGDPQGLAVRAGENRAGQPLLACLAMAGMGQSRALLLAHASGNARAHRTPADVGAWASISVATPRAPFFAGIRFGDAPTALAARAGCGADCPSTGDVSWPISTRTNAPRRTASSGAGFHHRLYCRAHAAVAVSVRHRAWFSPREAAERTVMARGDLAADEKTTIELFEKSRASVVYITTAQLVRDVWTRNVFSVPRGTGSGFIWDDAGHVVTNFHVIQGASEATVKLADGRDYQAALVGTSPAHDIAVLKIGVGFKRPPAVPVGTSADLKVGQKVFAIGNPFGLDWTLTTGIVSALDRSLPGEAGGPAIDHLIQTDAAINPGNSGGPLLDSAGRLIGINTAIYSPSGASAGIGFAVPVDTVMRVVPQLIKTGKYIRPALGIEVDEQLNTRLQALTGSKGVFVLRVTPGSAAHRAGLVGVEVTAGGIVPGDRVISIDGIAVDDVTTLQARLDDKNVGDVVVLLVERAGKTREMLVELQPGV</sequence>
<evidence type="ECO:0000313" key="12">
    <source>
        <dbReference type="EMBL" id="VTN16611.1"/>
    </source>
</evidence>
<dbReference type="EMBL" id="CABDVU010000002">
    <property type="protein sequence ID" value="VTN16611.1"/>
    <property type="molecule type" value="Genomic_DNA"/>
</dbReference>
<comment type="similarity">
    <text evidence="3">Belongs to the peptidase S1C family.</text>
</comment>
<dbReference type="PRINTS" id="PR00834">
    <property type="entry name" value="PROTEASES2C"/>
</dbReference>
<keyword evidence="6" id="KW-0479">Metal-binding</keyword>
<evidence type="ECO:0000256" key="6">
    <source>
        <dbReference type="ARBA" id="ARBA00022723"/>
    </source>
</evidence>
<dbReference type="SUPFAM" id="SSF50494">
    <property type="entry name" value="Trypsin-like serine proteases"/>
    <property type="match status" value="1"/>
</dbReference>
<evidence type="ECO:0000256" key="4">
    <source>
        <dbReference type="ARBA" id="ARBA00013035"/>
    </source>
</evidence>
<dbReference type="AlphaFoldDB" id="A0A4V6J328"/>